<feature type="chain" id="PRO_5046351962" evidence="2">
    <location>
        <begin position="20"/>
        <end position="519"/>
    </location>
</feature>
<evidence type="ECO:0000259" key="3">
    <source>
        <dbReference type="Pfam" id="PF18962"/>
    </source>
</evidence>
<evidence type="ECO:0000313" key="5">
    <source>
        <dbReference type="Proteomes" id="UP001244787"/>
    </source>
</evidence>
<dbReference type="RefSeq" id="WP_290253383.1">
    <property type="nucleotide sequence ID" value="NZ_JAUGQQ010000001.1"/>
</dbReference>
<accession>A0ABT8DJV4</accession>
<evidence type="ECO:0000256" key="1">
    <source>
        <dbReference type="ARBA" id="ARBA00022729"/>
    </source>
</evidence>
<reference evidence="4 5" key="1">
    <citation type="submission" date="2023-06" db="EMBL/GenBank/DDBJ databases">
        <authorList>
            <person name="Ye Y.-Q."/>
            <person name="Du Z.-J."/>
        </authorList>
    </citation>
    <scope>NUCLEOTIDE SEQUENCE [LARGE SCALE GENOMIC DNA]</scope>
    <source>
        <strain evidence="4 5">SDUM287046</strain>
    </source>
</reference>
<protein>
    <submittedName>
        <fullName evidence="4">T9SS type A sorting domain-containing protein</fullName>
    </submittedName>
</protein>
<organism evidence="4 5">
    <name type="scientific">Aequorivita aurantiaca</name>
    <dbReference type="NCBI Taxonomy" id="3053356"/>
    <lineage>
        <taxon>Bacteria</taxon>
        <taxon>Pseudomonadati</taxon>
        <taxon>Bacteroidota</taxon>
        <taxon>Flavobacteriia</taxon>
        <taxon>Flavobacteriales</taxon>
        <taxon>Flavobacteriaceae</taxon>
        <taxon>Aequorivita</taxon>
    </lineage>
</organism>
<dbReference type="Proteomes" id="UP001244787">
    <property type="component" value="Unassembled WGS sequence"/>
</dbReference>
<gene>
    <name evidence="4" type="ORF">QRD02_02850</name>
</gene>
<evidence type="ECO:0000313" key="4">
    <source>
        <dbReference type="EMBL" id="MDN3723307.1"/>
    </source>
</evidence>
<dbReference type="SUPFAM" id="SSF50998">
    <property type="entry name" value="Quinoprotein alcohol dehydrogenase-like"/>
    <property type="match status" value="1"/>
</dbReference>
<dbReference type="PANTHER" id="PTHR42754:SF1">
    <property type="entry name" value="LIPOPROTEIN"/>
    <property type="match status" value="1"/>
</dbReference>
<keyword evidence="1 2" id="KW-0732">Signal</keyword>
<feature type="domain" description="Secretion system C-terminal sorting" evidence="3">
    <location>
        <begin position="448"/>
        <end position="517"/>
    </location>
</feature>
<dbReference type="EMBL" id="JAUGQQ010000001">
    <property type="protein sequence ID" value="MDN3723307.1"/>
    <property type="molecule type" value="Genomic_DNA"/>
</dbReference>
<sequence>MKTTTTLLALLLSLLTINAQDPHIQWQKTIGGSGTELLWSIIETTDGGIFIGGTSDSNISGEKTEDSRGGQDFWVLKLDNNGNILWQKTYGGSADDVLVSALQTSEGGFIIGGVSKSDISGDKTENSRGDDDYWILKLNSNGNIEWQKTFGGNEYDRLGSLVKTNDGGYLLAGHSHSPISGDRTVARQGFSDAWVLKLDSSGAIMWQNAYNIENAVTVYGLDKTNDGGFIISSNLDISGNPLDPFWILKIDASGNQVWDRIISGDKIDLYPKIKSTTDGGYIVAGGSNSDAVGDKTEDAINGSFDYWVLKLDETGNIIWQNTIGGAVNENIHSIAESNDGGYFLSGNSNSDISGDKTENSIGGSDFWVVKINNVGIIEWQNTIGGGGSEHGGNSIQTSDGDFLTVGYSNSDISGDKTENSRGGFDYWIIKHDATLGINENVFASTISIYPNPVKNILQVNSQDKIIDKINIYSILGSLVRQLDVETVSPTVDVSSLALGVYYIQLYSGKNVALKKFVKE</sequence>
<evidence type="ECO:0000256" key="2">
    <source>
        <dbReference type="SAM" id="SignalP"/>
    </source>
</evidence>
<dbReference type="InterPro" id="IPR026444">
    <property type="entry name" value="Secre_tail"/>
</dbReference>
<comment type="caution">
    <text evidence="4">The sequence shown here is derived from an EMBL/GenBank/DDBJ whole genome shotgun (WGS) entry which is preliminary data.</text>
</comment>
<proteinExistence type="predicted"/>
<dbReference type="PANTHER" id="PTHR42754">
    <property type="entry name" value="ENDOGLUCANASE"/>
    <property type="match status" value="1"/>
</dbReference>
<dbReference type="InterPro" id="IPR011047">
    <property type="entry name" value="Quinoprotein_ADH-like_sf"/>
</dbReference>
<dbReference type="Pfam" id="PF18962">
    <property type="entry name" value="Por_Secre_tail"/>
    <property type="match status" value="1"/>
</dbReference>
<keyword evidence="5" id="KW-1185">Reference proteome</keyword>
<feature type="signal peptide" evidence="2">
    <location>
        <begin position="1"/>
        <end position="19"/>
    </location>
</feature>
<dbReference type="NCBIfam" id="TIGR04183">
    <property type="entry name" value="Por_Secre_tail"/>
    <property type="match status" value="1"/>
</dbReference>
<name>A0ABT8DJV4_9FLAO</name>